<feature type="chain" id="PRO_5014398620" evidence="1">
    <location>
        <begin position="20"/>
        <end position="138"/>
    </location>
</feature>
<accession>A0A2K3QQ07</accession>
<sequence length="138" mass="15626">MMHFTLVSSLLATIASVGALAVPAPPNTTIPLPSNYTITIENADCPCLRSRLQYCSRFRREGVVDKHCYSISHYVETIRVFDPLISDLNPLLCKVYRGQECSGRSTEVTFRDNVLCREPKSNGKQLKYRSFSCHHEGW</sequence>
<name>A0A2K3QQ07_9HYPO</name>
<proteinExistence type="predicted"/>
<keyword evidence="1" id="KW-0732">Signal</keyword>
<dbReference type="AlphaFoldDB" id="A0A2K3QQ07"/>
<protein>
    <submittedName>
        <fullName evidence="2">Uncharacterized protein</fullName>
    </submittedName>
</protein>
<dbReference type="Proteomes" id="UP000236621">
    <property type="component" value="Unassembled WGS sequence"/>
</dbReference>
<evidence type="ECO:0000256" key="1">
    <source>
        <dbReference type="SAM" id="SignalP"/>
    </source>
</evidence>
<evidence type="ECO:0000313" key="3">
    <source>
        <dbReference type="Proteomes" id="UP000236621"/>
    </source>
</evidence>
<evidence type="ECO:0000313" key="2">
    <source>
        <dbReference type="EMBL" id="PNY29599.1"/>
    </source>
</evidence>
<organism evidence="2 3">
    <name type="scientific">Tolypocladium capitatum</name>
    <dbReference type="NCBI Taxonomy" id="45235"/>
    <lineage>
        <taxon>Eukaryota</taxon>
        <taxon>Fungi</taxon>
        <taxon>Dikarya</taxon>
        <taxon>Ascomycota</taxon>
        <taxon>Pezizomycotina</taxon>
        <taxon>Sordariomycetes</taxon>
        <taxon>Hypocreomycetidae</taxon>
        <taxon>Hypocreales</taxon>
        <taxon>Ophiocordycipitaceae</taxon>
        <taxon>Tolypocladium</taxon>
    </lineage>
</organism>
<dbReference type="EMBL" id="NRSZ01000086">
    <property type="protein sequence ID" value="PNY29599.1"/>
    <property type="molecule type" value="Genomic_DNA"/>
</dbReference>
<feature type="signal peptide" evidence="1">
    <location>
        <begin position="1"/>
        <end position="19"/>
    </location>
</feature>
<reference evidence="2 3" key="1">
    <citation type="submission" date="2017-08" db="EMBL/GenBank/DDBJ databases">
        <title>Harnessing the power of phylogenomics to disentangle the directionality and signatures of interkingdom host jumping in the parasitic fungal genus Tolypocladium.</title>
        <authorList>
            <person name="Quandt C.A."/>
            <person name="Patterson W."/>
            <person name="Spatafora J.W."/>
        </authorList>
    </citation>
    <scope>NUCLEOTIDE SEQUENCE [LARGE SCALE GENOMIC DNA]</scope>
    <source>
        <strain evidence="2 3">CBS 113982</strain>
    </source>
</reference>
<comment type="caution">
    <text evidence="2">The sequence shown here is derived from an EMBL/GenBank/DDBJ whole genome shotgun (WGS) entry which is preliminary data.</text>
</comment>
<gene>
    <name evidence="2" type="ORF">TCAP_00487</name>
</gene>
<keyword evidence="3" id="KW-1185">Reference proteome</keyword>
<dbReference type="OrthoDB" id="4924068at2759"/>